<feature type="transmembrane region" description="Helical" evidence="6">
    <location>
        <begin position="405"/>
        <end position="424"/>
    </location>
</feature>
<evidence type="ECO:0000313" key="8">
    <source>
        <dbReference type="Proteomes" id="UP000294847"/>
    </source>
</evidence>
<comment type="subcellular location">
    <subcellularLocation>
        <location evidence="1">Membrane</location>
        <topology evidence="1">Multi-pass membrane protein</topology>
    </subcellularLocation>
</comment>
<feature type="transmembrane region" description="Helical" evidence="6">
    <location>
        <begin position="183"/>
        <end position="203"/>
    </location>
</feature>
<evidence type="ECO:0000256" key="4">
    <source>
        <dbReference type="ARBA" id="ARBA00023136"/>
    </source>
</evidence>
<keyword evidence="2 6" id="KW-0812">Transmembrane</keyword>
<feature type="transmembrane region" description="Helical" evidence="6">
    <location>
        <begin position="242"/>
        <end position="266"/>
    </location>
</feature>
<evidence type="ECO:0000256" key="1">
    <source>
        <dbReference type="ARBA" id="ARBA00004141"/>
    </source>
</evidence>
<evidence type="ECO:0000256" key="6">
    <source>
        <dbReference type="SAM" id="Phobius"/>
    </source>
</evidence>
<proteinExistence type="predicted"/>
<protein>
    <recommendedName>
        <fullName evidence="9">Siderophore iron transporter mirB</fullName>
    </recommendedName>
</protein>
<feature type="transmembrane region" description="Helical" evidence="6">
    <location>
        <begin position="323"/>
        <end position="345"/>
    </location>
</feature>
<evidence type="ECO:0000256" key="2">
    <source>
        <dbReference type="ARBA" id="ARBA00022692"/>
    </source>
</evidence>
<feature type="transmembrane region" description="Helical" evidence="6">
    <location>
        <begin position="456"/>
        <end position="483"/>
    </location>
</feature>
<feature type="transmembrane region" description="Helical" evidence="6">
    <location>
        <begin position="365"/>
        <end position="385"/>
    </location>
</feature>
<evidence type="ECO:0000256" key="5">
    <source>
        <dbReference type="SAM" id="MobiDB-lite"/>
    </source>
</evidence>
<evidence type="ECO:0000256" key="3">
    <source>
        <dbReference type="ARBA" id="ARBA00022989"/>
    </source>
</evidence>
<dbReference type="PANTHER" id="PTHR23501:SF107">
    <property type="entry name" value="TRANSPORTER, PUTATIVE (AFU_ORTHOLOGUE AFUA_7G04730)-RELATED"/>
    <property type="match status" value="1"/>
</dbReference>
<feature type="transmembrane region" description="Helical" evidence="6">
    <location>
        <begin position="210"/>
        <end position="230"/>
    </location>
</feature>
<feature type="transmembrane region" description="Helical" evidence="6">
    <location>
        <begin position="123"/>
        <end position="143"/>
    </location>
</feature>
<sequence length="606" mass="65647">MASNAAPMTVPPAAPPSGMPIADTTAAQNEAVHSIGKETVNADDIERNAGSLNAEEKNESDASSEFKQDGVARAEAITKVWTTKTLWATFGLLYLVSTVDSMLGNVEGALSPYVTSAFGRHGLISTTSIVSTILGGVITLTIAKMINIWGRMEGLAGMVFLITIGMIMKALCQNVETYAAAQVMYWVGHIGLLLIINVTVADMTTLRNRMIIFGFNTSPLIISFFTGPLIADRFLKEVNFRWAFGAFAIIMIATTTPIIGVFIYNERKARSVGLVREKSGRTFFESVKYYVVELDVVGLFLITVGASLLLLPFSLVNYVPGGWANGGLISMFVLGPALLAVFYIWEKKYAPVQFFPWVYLTNKTILGACSCYGLMFASIFCWDTYYYSYLQVAHSLSVVDASYTINSLSLSSAILGVFIGILIRYTGKVKWVAMAGVPFMILGTALLVRFRTPETSIAVLVVLQVLVGLASCVFALCSQMAVMATVKHNEVAPGLALHGLFGAVGAAIGQAIAGGIWNNLLPFKLMQYLPEDAKADAWTIFGDITVQQAATGAVRDAIDAAYGDMQHMMVIAGCCFAPFVIVAVWFWDDLDVRKVDEERGRVGNVF</sequence>
<organism evidence="7 8">
    <name type="scientific">Pyricularia oryzae</name>
    <name type="common">Rice blast fungus</name>
    <name type="synonym">Magnaporthe oryzae</name>
    <dbReference type="NCBI Taxonomy" id="318829"/>
    <lineage>
        <taxon>Eukaryota</taxon>
        <taxon>Fungi</taxon>
        <taxon>Dikarya</taxon>
        <taxon>Ascomycota</taxon>
        <taxon>Pezizomycotina</taxon>
        <taxon>Sordariomycetes</taxon>
        <taxon>Sordariomycetidae</taxon>
        <taxon>Magnaporthales</taxon>
        <taxon>Pyriculariaceae</taxon>
        <taxon>Pyricularia</taxon>
    </lineage>
</organism>
<feature type="transmembrane region" description="Helical" evidence="6">
    <location>
        <begin position="85"/>
        <end position="103"/>
    </location>
</feature>
<feature type="transmembrane region" description="Helical" evidence="6">
    <location>
        <begin position="287"/>
        <end position="311"/>
    </location>
</feature>
<name>A0A4P7NPQ7_PYROR</name>
<keyword evidence="3 6" id="KW-1133">Transmembrane helix</keyword>
<dbReference type="GO" id="GO:0022857">
    <property type="term" value="F:transmembrane transporter activity"/>
    <property type="evidence" value="ECO:0007669"/>
    <property type="project" value="TreeGrafter"/>
</dbReference>
<feature type="transmembrane region" description="Helical" evidence="6">
    <location>
        <begin position="495"/>
        <end position="517"/>
    </location>
</feature>
<dbReference type="Gene3D" id="1.20.1250.20">
    <property type="entry name" value="MFS general substrate transporter like domains"/>
    <property type="match status" value="2"/>
</dbReference>
<evidence type="ECO:0000313" key="7">
    <source>
        <dbReference type="EMBL" id="QBZ64219.1"/>
    </source>
</evidence>
<feature type="transmembrane region" description="Helical" evidence="6">
    <location>
        <begin position="155"/>
        <end position="171"/>
    </location>
</feature>
<dbReference type="GO" id="GO:0005886">
    <property type="term" value="C:plasma membrane"/>
    <property type="evidence" value="ECO:0007669"/>
    <property type="project" value="TreeGrafter"/>
</dbReference>
<feature type="region of interest" description="Disordered" evidence="5">
    <location>
        <begin position="1"/>
        <end position="44"/>
    </location>
</feature>
<feature type="compositionally biased region" description="Pro residues" evidence="5">
    <location>
        <begin position="9"/>
        <end position="18"/>
    </location>
</feature>
<dbReference type="EMBL" id="CP034209">
    <property type="protein sequence ID" value="QBZ64219.1"/>
    <property type="molecule type" value="Genomic_DNA"/>
</dbReference>
<reference evidence="7 8" key="1">
    <citation type="journal article" date="2019" name="Mol. Biol. Evol.">
        <title>Blast fungal genomes show frequent chromosomal changes, gene gains and losses, and effector gene turnover.</title>
        <authorList>
            <person name="Gomez Luciano L.B."/>
            <person name="Jason Tsai I."/>
            <person name="Chuma I."/>
            <person name="Tosa Y."/>
            <person name="Chen Y.H."/>
            <person name="Li J.Y."/>
            <person name="Li M.Y."/>
            <person name="Jade Lu M.Y."/>
            <person name="Nakayashiki H."/>
            <person name="Li W.H."/>
        </authorList>
    </citation>
    <scope>NUCLEOTIDE SEQUENCE [LARGE SCALE GENOMIC DNA]</scope>
    <source>
        <strain evidence="7">MZ5-1-6</strain>
    </source>
</reference>
<feature type="transmembrane region" description="Helical" evidence="6">
    <location>
        <begin position="568"/>
        <end position="587"/>
    </location>
</feature>
<accession>A0A4P7NPQ7</accession>
<dbReference type="Proteomes" id="UP000294847">
    <property type="component" value="Chromosome 6"/>
</dbReference>
<evidence type="ECO:0008006" key="9">
    <source>
        <dbReference type="Google" id="ProtNLM"/>
    </source>
</evidence>
<gene>
    <name evidence="7" type="ORF">PoMZ_05913</name>
</gene>
<dbReference type="PANTHER" id="PTHR23501">
    <property type="entry name" value="MAJOR FACILITATOR SUPERFAMILY"/>
    <property type="match status" value="1"/>
</dbReference>
<dbReference type="AlphaFoldDB" id="A0A4P7NPQ7"/>
<keyword evidence="4 6" id="KW-0472">Membrane</keyword>
<dbReference type="InterPro" id="IPR036259">
    <property type="entry name" value="MFS_trans_sf"/>
</dbReference>
<feature type="transmembrane region" description="Helical" evidence="6">
    <location>
        <begin position="431"/>
        <end position="450"/>
    </location>
</feature>
<dbReference type="SUPFAM" id="SSF103473">
    <property type="entry name" value="MFS general substrate transporter"/>
    <property type="match status" value="1"/>
</dbReference>